<organism evidence="1 2">
    <name type="scientific">Microbacterium phage Squash</name>
    <dbReference type="NCBI Taxonomy" id="2182357"/>
    <lineage>
        <taxon>Viruses</taxon>
        <taxon>Duplodnaviria</taxon>
        <taxon>Heunggongvirae</taxon>
        <taxon>Uroviricota</taxon>
        <taxon>Caudoviricetes</taxon>
        <taxon>Squashvirus</taxon>
        <taxon>Squashvirus squash</taxon>
    </lineage>
</organism>
<gene>
    <name evidence="1" type="primary">69</name>
    <name evidence="1" type="ORF">PBI_SQUASH_69</name>
</gene>
<sequence length="108" mass="12360">MSAVDEVIALLAARVVRNRVGKVAWREMDQDILAMRKAIELLEAPPSEEMQAAQDFFQKHYPRFGEWRVDEFELTVMIPASTGTREESLELIQDALAEAGWDIRAVER</sequence>
<dbReference type="KEGG" id="vg:54992335"/>
<protein>
    <submittedName>
        <fullName evidence="1">Uncharacterized protein</fullName>
    </submittedName>
</protein>
<reference evidence="1 2" key="1">
    <citation type="submission" date="2018-04" db="EMBL/GenBank/DDBJ databases">
        <authorList>
            <person name="Fournier C.T."/>
            <person name="Kim C.J."/>
            <person name="Romero I.G."/>
            <person name="Sanchez M."/>
            <person name="Do N."/>
            <person name="Wu S."/>
            <person name="Mosier S.A."/>
            <person name="Wang J."/>
            <person name="Lund A."/>
            <person name="Moberg-Parker J."/>
            <person name="Stanton A.-C.J."/>
            <person name="Garlena R.A."/>
            <person name="Russell D.A."/>
            <person name="Pope W.H."/>
            <person name="Jacobs-Sera D."/>
            <person name="Hatfull G.F."/>
        </authorList>
    </citation>
    <scope>NUCLEOTIDE SEQUENCE [LARGE SCALE GENOMIC DNA]</scope>
</reference>
<accession>A0A2U8UM52</accession>
<dbReference type="Proteomes" id="UP000246514">
    <property type="component" value="Segment"/>
</dbReference>
<dbReference type="RefSeq" id="YP_009801808.1">
    <property type="nucleotide sequence ID" value="NC_047975.1"/>
</dbReference>
<evidence type="ECO:0000313" key="1">
    <source>
        <dbReference type="EMBL" id="AWN04688.1"/>
    </source>
</evidence>
<dbReference type="EMBL" id="MH153813">
    <property type="protein sequence ID" value="AWN04688.1"/>
    <property type="molecule type" value="Genomic_DNA"/>
</dbReference>
<dbReference type="GeneID" id="54992335"/>
<proteinExistence type="predicted"/>
<evidence type="ECO:0000313" key="2">
    <source>
        <dbReference type="Proteomes" id="UP000246514"/>
    </source>
</evidence>
<name>A0A2U8UM52_9CAUD</name>
<keyword evidence="2" id="KW-1185">Reference proteome</keyword>